<evidence type="ECO:0000256" key="5">
    <source>
        <dbReference type="ARBA" id="ARBA00022764"/>
    </source>
</evidence>
<dbReference type="Pfam" id="PF13531">
    <property type="entry name" value="SBP_bac_11"/>
    <property type="match status" value="1"/>
</dbReference>
<keyword evidence="4" id="KW-0732">Signal</keyword>
<dbReference type="Proteomes" id="UP000443843">
    <property type="component" value="Unassembled WGS sequence"/>
</dbReference>
<name>A0A844W5A7_9RHOB</name>
<keyword evidence="7" id="KW-1185">Reference proteome</keyword>
<proteinExistence type="inferred from homology"/>
<comment type="subcellular location">
    <subcellularLocation>
        <location evidence="1">Periplasm</location>
    </subcellularLocation>
</comment>
<dbReference type="GO" id="GO:1902358">
    <property type="term" value="P:sulfate transmembrane transport"/>
    <property type="evidence" value="ECO:0007669"/>
    <property type="project" value="InterPro"/>
</dbReference>
<comment type="similarity">
    <text evidence="2">Belongs to the prokaryotic sulfate-binding protein family.</text>
</comment>
<dbReference type="GO" id="GO:1901681">
    <property type="term" value="F:sulfur compound binding"/>
    <property type="evidence" value="ECO:0007669"/>
    <property type="project" value="InterPro"/>
</dbReference>
<evidence type="ECO:0000313" key="6">
    <source>
        <dbReference type="EMBL" id="MWB78255.1"/>
    </source>
</evidence>
<dbReference type="SUPFAM" id="SSF53850">
    <property type="entry name" value="Periplasmic binding protein-like II"/>
    <property type="match status" value="1"/>
</dbReference>
<accession>A0A844W5A7</accession>
<evidence type="ECO:0000256" key="3">
    <source>
        <dbReference type="ARBA" id="ARBA00022448"/>
    </source>
</evidence>
<comment type="caution">
    <text evidence="6">The sequence shown here is derived from an EMBL/GenBank/DDBJ whole genome shotgun (WGS) entry which is preliminary data.</text>
</comment>
<dbReference type="GO" id="GO:0042597">
    <property type="term" value="C:periplasmic space"/>
    <property type="evidence" value="ECO:0007669"/>
    <property type="project" value="UniProtKB-SubCell"/>
</dbReference>
<gene>
    <name evidence="6" type="ORF">GLS40_09480</name>
</gene>
<dbReference type="CDD" id="cd01005">
    <property type="entry name" value="PBP2_CysP"/>
    <property type="match status" value="1"/>
</dbReference>
<dbReference type="NCBIfam" id="TIGR00971">
    <property type="entry name" value="3a0106s03"/>
    <property type="match status" value="1"/>
</dbReference>
<keyword evidence="3" id="KW-0813">Transport</keyword>
<dbReference type="NCBIfam" id="NF008022">
    <property type="entry name" value="PRK10752.1"/>
    <property type="match status" value="1"/>
</dbReference>
<evidence type="ECO:0000256" key="2">
    <source>
        <dbReference type="ARBA" id="ARBA00006099"/>
    </source>
</evidence>
<evidence type="ECO:0000313" key="7">
    <source>
        <dbReference type="Proteomes" id="UP000443843"/>
    </source>
</evidence>
<dbReference type="RefSeq" id="WP_160382518.1">
    <property type="nucleotide sequence ID" value="NZ_WNXQ01000004.1"/>
</dbReference>
<dbReference type="GO" id="GO:0140104">
    <property type="term" value="F:molecular carrier activity"/>
    <property type="evidence" value="ECO:0007669"/>
    <property type="project" value="InterPro"/>
</dbReference>
<sequence length="395" mass="42522">MYHTIRIGGHSLAQGTFLRSLDDGRIEIDAGHARLSGHPVTPLHPSDAGRLRGALRKTLTGAYLRSGILTAVAAIGLTLTGTATLKAQDNVAILNVSYDPTREFYREYNTLFNAWWAAQGNAPVAVQQSHGGAGAQARAVIDGLPATVVTLALSADIDTISERTGLLPADWQTRLPHNSSPYTSTIVFLVREGNPRGIQDWDDLVADGVQVITPNPKTSGGARWNFLAAWAYAGRNGLDPAQFVGTLYRNVPVLDTGARGSTTTFTQRGVGDVLLAWENEAFLALASLGEDKFDIVVPSVSILAESPVALVDGNITSDAQRAAAEAYLQHLYSPEAQALATRHYYRAWDTSQAAAEDIARFPELELVTIADFGGWPVVQTEYFGEGGIFDQIYEE</sequence>
<keyword evidence="5" id="KW-0574">Periplasm</keyword>
<dbReference type="PROSITE" id="PS00757">
    <property type="entry name" value="PROK_SULFATE_BIND_2"/>
    <property type="match status" value="1"/>
</dbReference>
<dbReference type="EMBL" id="WNXQ01000004">
    <property type="protein sequence ID" value="MWB78255.1"/>
    <property type="molecule type" value="Genomic_DNA"/>
</dbReference>
<protein>
    <submittedName>
        <fullName evidence="6">Sulfate ABC transporter substrate-binding protein</fullName>
    </submittedName>
</protein>
<evidence type="ECO:0000256" key="4">
    <source>
        <dbReference type="ARBA" id="ARBA00022729"/>
    </source>
</evidence>
<evidence type="ECO:0000256" key="1">
    <source>
        <dbReference type="ARBA" id="ARBA00004418"/>
    </source>
</evidence>
<dbReference type="InterPro" id="IPR034408">
    <property type="entry name" value="Sulphate/thiosulphate_BS"/>
</dbReference>
<dbReference type="AlphaFoldDB" id="A0A844W5A7"/>
<dbReference type="Gene3D" id="3.40.190.10">
    <property type="entry name" value="Periplasmic binding protein-like II"/>
    <property type="match status" value="2"/>
</dbReference>
<reference evidence="6 7" key="1">
    <citation type="submission" date="2019-11" db="EMBL/GenBank/DDBJ databases">
        <title>Pseudooceanicola pacifica sp. nov., isolated from deep-sea sediment of the Pacific Ocean.</title>
        <authorList>
            <person name="Lyu L."/>
        </authorList>
    </citation>
    <scope>NUCLEOTIDE SEQUENCE [LARGE SCALE GENOMIC DNA]</scope>
    <source>
        <strain evidence="6 7">216_PA32_1</strain>
    </source>
</reference>
<dbReference type="InterPro" id="IPR005669">
    <property type="entry name" value="Thiosulph/SO4-bd"/>
</dbReference>
<dbReference type="PANTHER" id="PTHR30368:SF2">
    <property type="entry name" value="SULFATE-BINDING PROTEIN"/>
    <property type="match status" value="1"/>
</dbReference>
<organism evidence="6 7">
    <name type="scientific">Pseudooceanicola pacificus</name>
    <dbReference type="NCBI Taxonomy" id="2676438"/>
    <lineage>
        <taxon>Bacteria</taxon>
        <taxon>Pseudomonadati</taxon>
        <taxon>Pseudomonadota</taxon>
        <taxon>Alphaproteobacteria</taxon>
        <taxon>Rhodobacterales</taxon>
        <taxon>Paracoccaceae</taxon>
        <taxon>Pseudooceanicola</taxon>
    </lineage>
</organism>
<dbReference type="PANTHER" id="PTHR30368">
    <property type="entry name" value="SULFATE-BINDING PROTEIN"/>
    <property type="match status" value="1"/>
</dbReference>